<reference evidence="2" key="2">
    <citation type="submission" date="2015-01" db="EMBL/GenBank/DDBJ databases">
        <title>Evolutionary Origins and Diversification of the Mycorrhizal Mutualists.</title>
        <authorList>
            <consortium name="DOE Joint Genome Institute"/>
            <consortium name="Mycorrhizal Genomics Consortium"/>
            <person name="Kohler A."/>
            <person name="Kuo A."/>
            <person name="Nagy L.G."/>
            <person name="Floudas D."/>
            <person name="Copeland A."/>
            <person name="Barry K.W."/>
            <person name="Cichocki N."/>
            <person name="Veneault-Fourrey C."/>
            <person name="LaButti K."/>
            <person name="Lindquist E.A."/>
            <person name="Lipzen A."/>
            <person name="Lundell T."/>
            <person name="Morin E."/>
            <person name="Murat C."/>
            <person name="Riley R."/>
            <person name="Ohm R."/>
            <person name="Sun H."/>
            <person name="Tunlid A."/>
            <person name="Henrissat B."/>
            <person name="Grigoriev I.V."/>
            <person name="Hibbett D.S."/>
            <person name="Martin F."/>
        </authorList>
    </citation>
    <scope>NUCLEOTIDE SEQUENCE [LARGE SCALE GENOMIC DNA]</scope>
    <source>
        <strain evidence="2">Foug A</strain>
    </source>
</reference>
<evidence type="ECO:0000313" key="2">
    <source>
        <dbReference type="Proteomes" id="UP000053989"/>
    </source>
</evidence>
<keyword evidence="2" id="KW-1185">Reference proteome</keyword>
<dbReference type="HOGENOM" id="CLU_1653155_0_0_1"/>
<evidence type="ECO:0000313" key="1">
    <source>
        <dbReference type="EMBL" id="KIM53461.1"/>
    </source>
</evidence>
<organism evidence="1 2">
    <name type="scientific">Scleroderma citrinum Foug A</name>
    <dbReference type="NCBI Taxonomy" id="1036808"/>
    <lineage>
        <taxon>Eukaryota</taxon>
        <taxon>Fungi</taxon>
        <taxon>Dikarya</taxon>
        <taxon>Basidiomycota</taxon>
        <taxon>Agaricomycotina</taxon>
        <taxon>Agaricomycetes</taxon>
        <taxon>Agaricomycetidae</taxon>
        <taxon>Boletales</taxon>
        <taxon>Sclerodermatineae</taxon>
        <taxon>Sclerodermataceae</taxon>
        <taxon>Scleroderma</taxon>
    </lineage>
</organism>
<accession>A0A0C3DBH2</accession>
<name>A0A0C3DBH2_9AGAM</name>
<dbReference type="AlphaFoldDB" id="A0A0C3DBH2"/>
<protein>
    <submittedName>
        <fullName evidence="1">Uncharacterized protein</fullName>
    </submittedName>
</protein>
<dbReference type="Proteomes" id="UP000053989">
    <property type="component" value="Unassembled WGS sequence"/>
</dbReference>
<gene>
    <name evidence="1" type="ORF">SCLCIDRAFT_436307</name>
</gene>
<dbReference type="EMBL" id="KN822180">
    <property type="protein sequence ID" value="KIM53461.1"/>
    <property type="molecule type" value="Genomic_DNA"/>
</dbReference>
<proteinExistence type="predicted"/>
<reference evidence="1 2" key="1">
    <citation type="submission" date="2014-04" db="EMBL/GenBank/DDBJ databases">
        <authorList>
            <consortium name="DOE Joint Genome Institute"/>
            <person name="Kuo A."/>
            <person name="Kohler A."/>
            <person name="Nagy L.G."/>
            <person name="Floudas D."/>
            <person name="Copeland A."/>
            <person name="Barry K.W."/>
            <person name="Cichocki N."/>
            <person name="Veneault-Fourrey C."/>
            <person name="LaButti K."/>
            <person name="Lindquist E.A."/>
            <person name="Lipzen A."/>
            <person name="Lundell T."/>
            <person name="Morin E."/>
            <person name="Murat C."/>
            <person name="Sun H."/>
            <person name="Tunlid A."/>
            <person name="Henrissat B."/>
            <person name="Grigoriev I.V."/>
            <person name="Hibbett D.S."/>
            <person name="Martin F."/>
            <person name="Nordberg H.P."/>
            <person name="Cantor M.N."/>
            <person name="Hua S.X."/>
        </authorList>
    </citation>
    <scope>NUCLEOTIDE SEQUENCE [LARGE SCALE GENOMIC DNA]</scope>
    <source>
        <strain evidence="1 2">Foug A</strain>
    </source>
</reference>
<sequence>MRSMRSQGTRSQSVSCIPLCSTGHLRVGTRQSAHTWKDGPVNSNLARRSELDPVLIAVALDSRLFKLGSWKLLEVCLIDRPDIQADLVVVRSTFGYYSSSRRPLHRMIQKHCLAPLALRPLKPSLNDFRPCMAEPQVATCTRIASSAADYPVHLIRGCVA</sequence>
<dbReference type="InParanoid" id="A0A0C3DBH2"/>